<comment type="caution">
    <text evidence="2">The sequence shown here is derived from an EMBL/GenBank/DDBJ whole genome shotgun (WGS) entry which is preliminary data.</text>
</comment>
<keyword evidence="1" id="KW-0812">Transmembrane</keyword>
<feature type="transmembrane region" description="Helical" evidence="1">
    <location>
        <begin position="6"/>
        <end position="23"/>
    </location>
</feature>
<evidence type="ECO:0000256" key="1">
    <source>
        <dbReference type="SAM" id="Phobius"/>
    </source>
</evidence>
<proteinExistence type="predicted"/>
<name>A0ABS3LBG5_9ENTE</name>
<sequence length="104" mass="12075">MLTATFAFGVPIGLIVLYVIFLFVRKAKYSDYRRFALALISVFLTTFSYQVYRYSQTVLLVNPLEDFKESFGYAPGLLLIPLLLGVVLTVINFFLLFRQFRKKE</sequence>
<accession>A0ABS3LBG5</accession>
<dbReference type="RefSeq" id="WP_207673900.1">
    <property type="nucleotide sequence ID" value="NZ_JAFREM010000018.1"/>
</dbReference>
<evidence type="ECO:0000313" key="2">
    <source>
        <dbReference type="EMBL" id="MBO1306985.1"/>
    </source>
</evidence>
<protein>
    <submittedName>
        <fullName evidence="2">Uncharacterized protein</fullName>
    </submittedName>
</protein>
<gene>
    <name evidence="2" type="ORF">JZO70_12485</name>
</gene>
<reference evidence="2 3" key="1">
    <citation type="submission" date="2021-03" db="EMBL/GenBank/DDBJ databases">
        <title>Enterococcal diversity collection.</title>
        <authorList>
            <person name="Gilmore M.S."/>
            <person name="Schwartzman J."/>
            <person name="Van Tyne D."/>
            <person name="Martin M."/>
            <person name="Earl A.M."/>
            <person name="Manson A.L."/>
            <person name="Straub T."/>
            <person name="Salamzade R."/>
            <person name="Saavedra J."/>
            <person name="Lebreton F."/>
            <person name="Prichula J."/>
            <person name="Schaufler K."/>
            <person name="Gaca A."/>
            <person name="Sgardioli B."/>
            <person name="Wagenaar J."/>
            <person name="Strong T."/>
        </authorList>
    </citation>
    <scope>NUCLEOTIDE SEQUENCE [LARGE SCALE GENOMIC DNA]</scope>
    <source>
        <strain evidence="2 3">669A</strain>
    </source>
</reference>
<dbReference type="EMBL" id="JAFREM010000018">
    <property type="protein sequence ID" value="MBO1306985.1"/>
    <property type="molecule type" value="Genomic_DNA"/>
</dbReference>
<keyword evidence="3" id="KW-1185">Reference proteome</keyword>
<feature type="transmembrane region" description="Helical" evidence="1">
    <location>
        <begin position="72"/>
        <end position="97"/>
    </location>
</feature>
<dbReference type="Proteomes" id="UP000664601">
    <property type="component" value="Unassembled WGS sequence"/>
</dbReference>
<keyword evidence="1" id="KW-0472">Membrane</keyword>
<feature type="transmembrane region" description="Helical" evidence="1">
    <location>
        <begin position="35"/>
        <end position="52"/>
    </location>
</feature>
<organism evidence="2 3">
    <name type="scientific">Candidatus Enterococcus moelleringii</name>
    <dbReference type="NCBI Taxonomy" id="2815325"/>
    <lineage>
        <taxon>Bacteria</taxon>
        <taxon>Bacillati</taxon>
        <taxon>Bacillota</taxon>
        <taxon>Bacilli</taxon>
        <taxon>Lactobacillales</taxon>
        <taxon>Enterococcaceae</taxon>
        <taxon>Enterococcus</taxon>
    </lineage>
</organism>
<keyword evidence="1" id="KW-1133">Transmembrane helix</keyword>
<evidence type="ECO:0000313" key="3">
    <source>
        <dbReference type="Proteomes" id="UP000664601"/>
    </source>
</evidence>